<reference evidence="9" key="1">
    <citation type="submission" date="2010-02" db="EMBL/GenBank/DDBJ databases">
        <title>Sequencing and annotation of the Blastocystis hominis genome.</title>
        <authorList>
            <person name="Wincker P."/>
        </authorList>
    </citation>
    <scope>NUCLEOTIDE SEQUENCE</scope>
    <source>
        <strain evidence="9">Singapore isolate B</strain>
    </source>
</reference>
<dbReference type="SMART" id="SM00355">
    <property type="entry name" value="ZnF_C2H2"/>
    <property type="match status" value="6"/>
</dbReference>
<dbReference type="RefSeq" id="XP_012897013.1">
    <property type="nucleotide sequence ID" value="XM_013041559.1"/>
</dbReference>
<evidence type="ECO:0000256" key="6">
    <source>
        <dbReference type="ARBA" id="ARBA00023242"/>
    </source>
</evidence>
<evidence type="ECO:0000256" key="7">
    <source>
        <dbReference type="PROSITE-ProRule" id="PRU00042"/>
    </source>
</evidence>
<evidence type="ECO:0000256" key="2">
    <source>
        <dbReference type="ARBA" id="ARBA00022723"/>
    </source>
</evidence>
<dbReference type="GO" id="GO:0032502">
    <property type="term" value="P:developmental process"/>
    <property type="evidence" value="ECO:0007669"/>
    <property type="project" value="UniProtKB-ARBA"/>
</dbReference>
<keyword evidence="5" id="KW-0862">Zinc</keyword>
<dbReference type="InterPro" id="IPR036236">
    <property type="entry name" value="Znf_C2H2_sf"/>
</dbReference>
<keyword evidence="2" id="KW-0479">Metal-binding</keyword>
<evidence type="ECO:0000259" key="8">
    <source>
        <dbReference type="PROSITE" id="PS50157"/>
    </source>
</evidence>
<dbReference type="PANTHER" id="PTHR16515">
    <property type="entry name" value="PR DOMAIN ZINC FINGER PROTEIN"/>
    <property type="match status" value="1"/>
</dbReference>
<gene>
    <name evidence="9" type="ORF">GSBLH_T00006538001</name>
</gene>
<protein>
    <recommendedName>
        <fullName evidence="8">C2H2-type domain-containing protein</fullName>
    </recommendedName>
</protein>
<feature type="domain" description="C2H2-type" evidence="8">
    <location>
        <begin position="253"/>
        <end position="280"/>
    </location>
</feature>
<dbReference type="PROSITE" id="PS00028">
    <property type="entry name" value="ZINC_FINGER_C2H2_1"/>
    <property type="match status" value="6"/>
</dbReference>
<keyword evidence="3" id="KW-0677">Repeat</keyword>
<evidence type="ECO:0000313" key="9">
    <source>
        <dbReference type="EMBL" id="CBK22965.2"/>
    </source>
</evidence>
<comment type="subcellular location">
    <subcellularLocation>
        <location evidence="1">Nucleus</location>
    </subcellularLocation>
</comment>
<feature type="domain" description="C2H2-type" evidence="8">
    <location>
        <begin position="281"/>
        <end position="311"/>
    </location>
</feature>
<name>D8M4H6_BLAHO</name>
<proteinExistence type="predicted"/>
<dbReference type="PROSITE" id="PS50157">
    <property type="entry name" value="ZINC_FINGER_C2H2_2"/>
    <property type="match status" value="6"/>
</dbReference>
<dbReference type="Pfam" id="PF00096">
    <property type="entry name" value="zf-C2H2"/>
    <property type="match status" value="4"/>
</dbReference>
<feature type="domain" description="C2H2-type" evidence="8">
    <location>
        <begin position="312"/>
        <end position="334"/>
    </location>
</feature>
<dbReference type="GO" id="GO:0010468">
    <property type="term" value="P:regulation of gene expression"/>
    <property type="evidence" value="ECO:0007669"/>
    <property type="project" value="TreeGrafter"/>
</dbReference>
<evidence type="ECO:0000256" key="1">
    <source>
        <dbReference type="ARBA" id="ARBA00004123"/>
    </source>
</evidence>
<accession>D8M4H6</accession>
<feature type="domain" description="C2H2-type" evidence="8">
    <location>
        <begin position="397"/>
        <end position="422"/>
    </location>
</feature>
<dbReference type="InterPro" id="IPR013087">
    <property type="entry name" value="Znf_C2H2_type"/>
</dbReference>
<dbReference type="GO" id="GO:0008270">
    <property type="term" value="F:zinc ion binding"/>
    <property type="evidence" value="ECO:0007669"/>
    <property type="project" value="UniProtKB-KW"/>
</dbReference>
<evidence type="ECO:0000256" key="5">
    <source>
        <dbReference type="ARBA" id="ARBA00022833"/>
    </source>
</evidence>
<dbReference type="OrthoDB" id="3437960at2759"/>
<evidence type="ECO:0000256" key="3">
    <source>
        <dbReference type="ARBA" id="ARBA00022737"/>
    </source>
</evidence>
<dbReference type="InParanoid" id="D8M4H6"/>
<dbReference type="PANTHER" id="PTHR16515:SF49">
    <property type="entry name" value="GASTRULA ZINC FINGER PROTEIN XLCGF49.1-LIKE-RELATED"/>
    <property type="match status" value="1"/>
</dbReference>
<dbReference type="AlphaFoldDB" id="D8M4H6"/>
<dbReference type="Gene3D" id="3.30.160.60">
    <property type="entry name" value="Classic Zinc Finger"/>
    <property type="match status" value="4"/>
</dbReference>
<feature type="domain" description="C2H2-type" evidence="8">
    <location>
        <begin position="340"/>
        <end position="368"/>
    </location>
</feature>
<evidence type="ECO:0000256" key="4">
    <source>
        <dbReference type="ARBA" id="ARBA00022771"/>
    </source>
</evidence>
<keyword evidence="6" id="KW-0539">Nucleus</keyword>
<keyword evidence="4 7" id="KW-0863">Zinc-finger</keyword>
<organism evidence="9">
    <name type="scientific">Blastocystis hominis</name>
    <dbReference type="NCBI Taxonomy" id="12968"/>
    <lineage>
        <taxon>Eukaryota</taxon>
        <taxon>Sar</taxon>
        <taxon>Stramenopiles</taxon>
        <taxon>Bigyra</taxon>
        <taxon>Opalozoa</taxon>
        <taxon>Opalinata</taxon>
        <taxon>Blastocystidae</taxon>
        <taxon>Blastocystis</taxon>
    </lineage>
</organism>
<feature type="domain" description="C2H2-type" evidence="8">
    <location>
        <begin position="369"/>
        <end position="394"/>
    </location>
</feature>
<dbReference type="SUPFAM" id="SSF57667">
    <property type="entry name" value="beta-beta-alpha zinc fingers"/>
    <property type="match status" value="3"/>
</dbReference>
<dbReference type="GO" id="GO:0005634">
    <property type="term" value="C:nucleus"/>
    <property type="evidence" value="ECO:0007669"/>
    <property type="project" value="UniProtKB-SubCell"/>
</dbReference>
<dbReference type="InterPro" id="IPR050331">
    <property type="entry name" value="Zinc_finger"/>
</dbReference>
<dbReference type="Proteomes" id="UP000008312">
    <property type="component" value="Unassembled WGS sequence"/>
</dbReference>
<dbReference type="FunFam" id="3.30.160.60:FF:000202">
    <property type="entry name" value="Zinc finger protein 574"/>
    <property type="match status" value="1"/>
</dbReference>
<dbReference type="GeneID" id="24922662"/>
<sequence>MTVYKYYKSKSNVFWQKSKQNWSSSISVSKMSMIQGFESQLIPNEVGSDISGPARADLPDLHQNFPASSSIGYVNLPVTSDMPLSNRNFYSTVSLPQNIQPQETLSPVYVHNSDHILDKNSVPLQQPYPSSVSVGGILTATTNVSHAVDSGMPIPDVSSIQLNPVEKPASLKGSKLSFTNRSFESLTYSEIPLLLKELSELRKSHFHSEVVLVPRTLLNDSASQEDLVSLTISQIPSLLEEYKTLVVSMKKSFVCPTCSKAFSSRYSLNLHMNTHSDSKPFECPHANCRKCFRTKSALNTHINLAHTMIKDNICTICGKAFAKPWLLRQHMTRHGVNHRYVCSKCSKSFAYPYLLKEHEITRHEGIKPYMCSFEGCGKQFNSKNTLHLHELAHSRPFMCSICLKQFGYACDLKRHQKKAHSM</sequence>
<keyword evidence="10" id="KW-1185">Reference proteome</keyword>
<dbReference type="EMBL" id="FN668653">
    <property type="protein sequence ID" value="CBK22965.2"/>
    <property type="molecule type" value="Genomic_DNA"/>
</dbReference>
<evidence type="ECO:0000313" key="10">
    <source>
        <dbReference type="Proteomes" id="UP000008312"/>
    </source>
</evidence>